<keyword evidence="3" id="KW-1185">Reference proteome</keyword>
<dbReference type="PaxDb" id="39947-A0A0P0UZ32"/>
<reference evidence="2 3" key="2">
    <citation type="journal article" date="2013" name="Plant Cell Physiol.">
        <title>Rice Annotation Project Database (RAP-DB): an integrative and interactive database for rice genomics.</title>
        <authorList>
            <person name="Sakai H."/>
            <person name="Lee S.S."/>
            <person name="Tanaka T."/>
            <person name="Numa H."/>
            <person name="Kim J."/>
            <person name="Kawahara Y."/>
            <person name="Wakimoto H."/>
            <person name="Yang C.C."/>
            <person name="Iwamoto M."/>
            <person name="Abe T."/>
            <person name="Yamada Y."/>
            <person name="Muto A."/>
            <person name="Inokuchi H."/>
            <person name="Ikemura T."/>
            <person name="Matsumoto T."/>
            <person name="Sasaki T."/>
            <person name="Itoh T."/>
        </authorList>
    </citation>
    <scope>NUCLEOTIDE SEQUENCE [LARGE SCALE GENOMIC DNA]</scope>
    <source>
        <strain evidence="3">cv. Nipponbare</strain>
    </source>
</reference>
<feature type="transmembrane region" description="Helical" evidence="1">
    <location>
        <begin position="55"/>
        <end position="73"/>
    </location>
</feature>
<dbReference type="Gramene" id="Os01t0185250-01">
    <property type="protein sequence ID" value="Os01t0185250-01"/>
    <property type="gene ID" value="Os01g0185250"/>
</dbReference>
<evidence type="ECO:0000256" key="1">
    <source>
        <dbReference type="SAM" id="Phobius"/>
    </source>
</evidence>
<keyword evidence="1" id="KW-1133">Transmembrane helix</keyword>
<keyword evidence="1" id="KW-0812">Transmembrane</keyword>
<organism evidence="2 3">
    <name type="scientific">Oryza sativa subsp. japonica</name>
    <name type="common">Rice</name>
    <dbReference type="NCBI Taxonomy" id="39947"/>
    <lineage>
        <taxon>Eukaryota</taxon>
        <taxon>Viridiplantae</taxon>
        <taxon>Streptophyta</taxon>
        <taxon>Embryophyta</taxon>
        <taxon>Tracheophyta</taxon>
        <taxon>Spermatophyta</taxon>
        <taxon>Magnoliopsida</taxon>
        <taxon>Liliopsida</taxon>
        <taxon>Poales</taxon>
        <taxon>Poaceae</taxon>
        <taxon>BOP clade</taxon>
        <taxon>Oryzoideae</taxon>
        <taxon>Oryzeae</taxon>
        <taxon>Oryzinae</taxon>
        <taxon>Oryza</taxon>
        <taxon>Oryza sativa</taxon>
    </lineage>
</organism>
<dbReference type="EMBL" id="AP014957">
    <property type="protein sequence ID" value="BAS70775.1"/>
    <property type="molecule type" value="Genomic_DNA"/>
</dbReference>
<evidence type="ECO:0000313" key="2">
    <source>
        <dbReference type="EMBL" id="BAS70775.1"/>
    </source>
</evidence>
<dbReference type="AlphaFoldDB" id="A0A0P0UZ32"/>
<gene>
    <name evidence="2" type="ordered locus">Os01g0185250</name>
    <name evidence="2" type="ORF">OSNPB_010185250</name>
</gene>
<dbReference type="InParanoid" id="A0A0P0UZ32"/>
<dbReference type="Proteomes" id="UP000059680">
    <property type="component" value="Chromosome 1"/>
</dbReference>
<sequence>MTPGAASAPDRKMCIDSTSPRWVGYRSTHASGSVSSGVAAAGFTAPSEILVTLKLPVPAMAASPFFFFFSLFFF</sequence>
<reference evidence="3" key="1">
    <citation type="journal article" date="2005" name="Nature">
        <title>The map-based sequence of the rice genome.</title>
        <authorList>
            <consortium name="International rice genome sequencing project (IRGSP)"/>
            <person name="Matsumoto T."/>
            <person name="Wu J."/>
            <person name="Kanamori H."/>
            <person name="Katayose Y."/>
            <person name="Fujisawa M."/>
            <person name="Namiki N."/>
            <person name="Mizuno H."/>
            <person name="Yamamoto K."/>
            <person name="Antonio B.A."/>
            <person name="Baba T."/>
            <person name="Sakata K."/>
            <person name="Nagamura Y."/>
            <person name="Aoki H."/>
            <person name="Arikawa K."/>
            <person name="Arita K."/>
            <person name="Bito T."/>
            <person name="Chiden Y."/>
            <person name="Fujitsuka N."/>
            <person name="Fukunaka R."/>
            <person name="Hamada M."/>
            <person name="Harada C."/>
            <person name="Hayashi A."/>
            <person name="Hijishita S."/>
            <person name="Honda M."/>
            <person name="Hosokawa S."/>
            <person name="Ichikawa Y."/>
            <person name="Idonuma A."/>
            <person name="Iijima M."/>
            <person name="Ikeda M."/>
            <person name="Ikeno M."/>
            <person name="Ito K."/>
            <person name="Ito S."/>
            <person name="Ito T."/>
            <person name="Ito Y."/>
            <person name="Ito Y."/>
            <person name="Iwabuchi A."/>
            <person name="Kamiya K."/>
            <person name="Karasawa W."/>
            <person name="Kurita K."/>
            <person name="Katagiri S."/>
            <person name="Kikuta A."/>
            <person name="Kobayashi H."/>
            <person name="Kobayashi N."/>
            <person name="Machita K."/>
            <person name="Maehara T."/>
            <person name="Masukawa M."/>
            <person name="Mizubayashi T."/>
            <person name="Mukai Y."/>
            <person name="Nagasaki H."/>
            <person name="Nagata Y."/>
            <person name="Naito S."/>
            <person name="Nakashima M."/>
            <person name="Nakama Y."/>
            <person name="Nakamichi Y."/>
            <person name="Nakamura M."/>
            <person name="Meguro A."/>
            <person name="Negishi M."/>
            <person name="Ohta I."/>
            <person name="Ohta T."/>
            <person name="Okamoto M."/>
            <person name="Ono N."/>
            <person name="Saji S."/>
            <person name="Sakaguchi M."/>
            <person name="Sakai K."/>
            <person name="Shibata M."/>
            <person name="Shimokawa T."/>
            <person name="Song J."/>
            <person name="Takazaki Y."/>
            <person name="Terasawa K."/>
            <person name="Tsugane M."/>
            <person name="Tsuji K."/>
            <person name="Ueda S."/>
            <person name="Waki K."/>
            <person name="Yamagata H."/>
            <person name="Yamamoto M."/>
            <person name="Yamamoto S."/>
            <person name="Yamane H."/>
            <person name="Yoshiki S."/>
            <person name="Yoshihara R."/>
            <person name="Yukawa K."/>
            <person name="Zhong H."/>
            <person name="Yano M."/>
            <person name="Yuan Q."/>
            <person name="Ouyang S."/>
            <person name="Liu J."/>
            <person name="Jones K.M."/>
            <person name="Gansberger K."/>
            <person name="Moffat K."/>
            <person name="Hill J."/>
            <person name="Bera J."/>
            <person name="Fadrosh D."/>
            <person name="Jin S."/>
            <person name="Johri S."/>
            <person name="Kim M."/>
            <person name="Overton L."/>
            <person name="Reardon M."/>
            <person name="Tsitrin T."/>
            <person name="Vuong H."/>
            <person name="Weaver B."/>
            <person name="Ciecko A."/>
            <person name="Tallon L."/>
            <person name="Jackson J."/>
            <person name="Pai G."/>
            <person name="Aken S.V."/>
            <person name="Utterback T."/>
            <person name="Reidmuller S."/>
            <person name="Feldblyum T."/>
            <person name="Hsiao J."/>
            <person name="Zismann V."/>
            <person name="Iobst S."/>
            <person name="de Vazeille A.R."/>
            <person name="Buell C.R."/>
            <person name="Ying K."/>
            <person name="Li Y."/>
            <person name="Lu T."/>
            <person name="Huang Y."/>
            <person name="Zhao Q."/>
            <person name="Feng Q."/>
            <person name="Zhang L."/>
            <person name="Zhu J."/>
            <person name="Weng Q."/>
            <person name="Mu J."/>
            <person name="Lu Y."/>
            <person name="Fan D."/>
            <person name="Liu Y."/>
            <person name="Guan J."/>
            <person name="Zhang Y."/>
            <person name="Yu S."/>
            <person name="Liu X."/>
            <person name="Zhang Y."/>
            <person name="Hong G."/>
            <person name="Han B."/>
            <person name="Choisne N."/>
            <person name="Demange N."/>
            <person name="Orjeda G."/>
            <person name="Samain S."/>
            <person name="Cattolico L."/>
            <person name="Pelletier E."/>
            <person name="Couloux A."/>
            <person name="Segurens B."/>
            <person name="Wincker P."/>
            <person name="D'Hont A."/>
            <person name="Scarpelli C."/>
            <person name="Weissenbach J."/>
            <person name="Salanoubat M."/>
            <person name="Quetier F."/>
            <person name="Yu Y."/>
            <person name="Kim H.R."/>
            <person name="Rambo T."/>
            <person name="Currie J."/>
            <person name="Collura K."/>
            <person name="Luo M."/>
            <person name="Yang T."/>
            <person name="Ammiraju J.S.S."/>
            <person name="Engler F."/>
            <person name="Soderlund C."/>
            <person name="Wing R.A."/>
            <person name="Palmer L.E."/>
            <person name="de la Bastide M."/>
            <person name="Spiegel L."/>
            <person name="Nascimento L."/>
            <person name="Zutavern T."/>
            <person name="O'Shaughnessy A."/>
            <person name="Dike S."/>
            <person name="Dedhia N."/>
            <person name="Preston R."/>
            <person name="Balija V."/>
            <person name="McCombie W.R."/>
            <person name="Chow T."/>
            <person name="Chen H."/>
            <person name="Chung M."/>
            <person name="Chen C."/>
            <person name="Shaw J."/>
            <person name="Wu H."/>
            <person name="Hsiao K."/>
            <person name="Chao Y."/>
            <person name="Chu M."/>
            <person name="Cheng C."/>
            <person name="Hour A."/>
            <person name="Lee P."/>
            <person name="Lin S."/>
            <person name="Lin Y."/>
            <person name="Liou J."/>
            <person name="Liu S."/>
            <person name="Hsing Y."/>
            <person name="Raghuvanshi S."/>
            <person name="Mohanty A."/>
            <person name="Bharti A.K."/>
            <person name="Gaur A."/>
            <person name="Gupta V."/>
            <person name="Kumar D."/>
            <person name="Ravi V."/>
            <person name="Vij S."/>
            <person name="Kapur A."/>
            <person name="Khurana P."/>
            <person name="Khurana P."/>
            <person name="Khurana J.P."/>
            <person name="Tyagi A.K."/>
            <person name="Gaikwad K."/>
            <person name="Singh A."/>
            <person name="Dalal V."/>
            <person name="Srivastava S."/>
            <person name="Dixit A."/>
            <person name="Pal A.K."/>
            <person name="Ghazi I.A."/>
            <person name="Yadav M."/>
            <person name="Pandit A."/>
            <person name="Bhargava A."/>
            <person name="Sureshbabu K."/>
            <person name="Batra K."/>
            <person name="Sharma T.R."/>
            <person name="Mohapatra T."/>
            <person name="Singh N.K."/>
            <person name="Messing J."/>
            <person name="Nelson A.B."/>
            <person name="Fuks G."/>
            <person name="Kavchok S."/>
            <person name="Keizer G."/>
            <person name="Linton E."/>
            <person name="Llaca V."/>
            <person name="Song R."/>
            <person name="Tanyolac B."/>
            <person name="Young S."/>
            <person name="Ho-Il K."/>
            <person name="Hahn J.H."/>
            <person name="Sangsakoo G."/>
            <person name="Vanavichit A."/>
            <person name="de Mattos Luiz.A.T."/>
            <person name="Zimmer P.D."/>
            <person name="Malone G."/>
            <person name="Dellagostin O."/>
            <person name="de Oliveira A.C."/>
            <person name="Bevan M."/>
            <person name="Bancroft I."/>
            <person name="Minx P."/>
            <person name="Cordum H."/>
            <person name="Wilson R."/>
            <person name="Cheng Z."/>
            <person name="Jin W."/>
            <person name="Jiang J."/>
            <person name="Leong S.A."/>
            <person name="Iwama H."/>
            <person name="Gojobori T."/>
            <person name="Itoh T."/>
            <person name="Niimura Y."/>
            <person name="Fujii Y."/>
            <person name="Habara T."/>
            <person name="Sakai H."/>
            <person name="Sato Y."/>
            <person name="Wilson G."/>
            <person name="Kumar K."/>
            <person name="McCouch S."/>
            <person name="Juretic N."/>
            <person name="Hoen D."/>
            <person name="Wright S."/>
            <person name="Bruskiewich R."/>
            <person name="Bureau T."/>
            <person name="Miyao A."/>
            <person name="Hirochika H."/>
            <person name="Nishikawa T."/>
            <person name="Kadowaki K."/>
            <person name="Sugiura M."/>
            <person name="Burr B."/>
            <person name="Sasaki T."/>
        </authorList>
    </citation>
    <scope>NUCLEOTIDE SEQUENCE [LARGE SCALE GENOMIC DNA]</scope>
    <source>
        <strain evidence="3">cv. Nipponbare</strain>
    </source>
</reference>
<protein>
    <submittedName>
        <fullName evidence="2">Os01g0185250 protein</fullName>
    </submittedName>
</protein>
<evidence type="ECO:0000313" key="3">
    <source>
        <dbReference type="Proteomes" id="UP000059680"/>
    </source>
</evidence>
<name>A0A0P0UZ32_ORYSJ</name>
<reference evidence="2 3" key="3">
    <citation type="journal article" date="2013" name="Rice">
        <title>Improvement of the Oryza sativa Nipponbare reference genome using next generation sequence and optical map data.</title>
        <authorList>
            <person name="Kawahara Y."/>
            <person name="de la Bastide M."/>
            <person name="Hamilton J.P."/>
            <person name="Kanamori H."/>
            <person name="McCombie W.R."/>
            <person name="Ouyang S."/>
            <person name="Schwartz D.C."/>
            <person name="Tanaka T."/>
            <person name="Wu J."/>
            <person name="Zhou S."/>
            <person name="Childs K.L."/>
            <person name="Davidson R.M."/>
            <person name="Lin H."/>
            <person name="Quesada-Ocampo L."/>
            <person name="Vaillancourt B."/>
            <person name="Sakai H."/>
            <person name="Lee S.S."/>
            <person name="Kim J."/>
            <person name="Numa H."/>
            <person name="Itoh T."/>
            <person name="Buell C.R."/>
            <person name="Matsumoto T."/>
        </authorList>
    </citation>
    <scope>NUCLEOTIDE SEQUENCE [LARGE SCALE GENOMIC DNA]</scope>
    <source>
        <strain evidence="3">cv. Nipponbare</strain>
    </source>
</reference>
<keyword evidence="1" id="KW-0472">Membrane</keyword>
<proteinExistence type="predicted"/>
<accession>A0A0P0UZ32</accession>